<feature type="transmembrane region" description="Helical" evidence="1">
    <location>
        <begin position="174"/>
        <end position="191"/>
    </location>
</feature>
<comment type="caution">
    <text evidence="3">The sequence shown here is derived from an EMBL/GenBank/DDBJ whole genome shotgun (WGS) entry which is preliminary data.</text>
</comment>
<dbReference type="EC" id="1.14.19.-" evidence="3"/>
<evidence type="ECO:0000259" key="2">
    <source>
        <dbReference type="Pfam" id="PF00487"/>
    </source>
</evidence>
<evidence type="ECO:0000256" key="1">
    <source>
        <dbReference type="SAM" id="Phobius"/>
    </source>
</evidence>
<gene>
    <name evidence="3" type="ORF">NFI88_14295</name>
</gene>
<name>A0ABT1W1H0_9PROT</name>
<keyword evidence="1" id="KW-0812">Transmembrane</keyword>
<protein>
    <submittedName>
        <fullName evidence="3">Fatty acid desaturase</fullName>
        <ecNumber evidence="3">1.14.19.-</ecNumber>
    </submittedName>
</protein>
<evidence type="ECO:0000313" key="4">
    <source>
        <dbReference type="Proteomes" id="UP001524547"/>
    </source>
</evidence>
<dbReference type="RefSeq" id="WP_422920765.1">
    <property type="nucleotide sequence ID" value="NZ_JAMZEJ010000009.1"/>
</dbReference>
<dbReference type="Proteomes" id="UP001524547">
    <property type="component" value="Unassembled WGS sequence"/>
</dbReference>
<keyword evidence="1" id="KW-1133">Transmembrane helix</keyword>
<dbReference type="EMBL" id="JAMZEJ010000009">
    <property type="protein sequence ID" value="MCQ8242007.1"/>
    <property type="molecule type" value="Genomic_DNA"/>
</dbReference>
<proteinExistence type="predicted"/>
<reference evidence="3 4" key="1">
    <citation type="submission" date="2022-06" db="EMBL/GenBank/DDBJ databases">
        <title>Rhizosaccharibacter gen. nov. sp. nov. KSS12, endophytic bacteria isolated from sugarcane.</title>
        <authorList>
            <person name="Pitiwittayakul N."/>
        </authorList>
    </citation>
    <scope>NUCLEOTIDE SEQUENCE [LARGE SCALE GENOMIC DNA]</scope>
    <source>
        <strain evidence="3 4">KSS12</strain>
    </source>
</reference>
<accession>A0ABT1W1H0</accession>
<keyword evidence="4" id="KW-1185">Reference proteome</keyword>
<dbReference type="Pfam" id="PF00487">
    <property type="entry name" value="FA_desaturase"/>
    <property type="match status" value="1"/>
</dbReference>
<keyword evidence="3" id="KW-0560">Oxidoreductase</keyword>
<keyword evidence="1" id="KW-0472">Membrane</keyword>
<sequence length="312" mass="35199">MSTRAAAPHPVPVGDRIEWPTLLLALAIHGGWGWLCFEAARLPFWLVLPAGAWLIAWHMSLQHELIHGHPTPWRRVNRLLGSLPLSLWLPFSRYEDTHLGHHRGARLTDPVDDPESHYVSPGDYARTGRLGRLALRINSTLLGRLTLGPARGMALFLAAEARRIRAGDPAVRRAWAWHAVGVALVLLWLGPVCHLPLWRYGLLFIYPGYALALVRSFAEHRQADEADHRTAIVERAPVLGLLFLHNNLHLVHHLRPGLPWYRIPAAYRAEREALIRRNGGLVYRGYGDVARRFLFRPHDEPVHRGAVPETGG</sequence>
<evidence type="ECO:0000313" key="3">
    <source>
        <dbReference type="EMBL" id="MCQ8242007.1"/>
    </source>
</evidence>
<dbReference type="InterPro" id="IPR005804">
    <property type="entry name" value="FA_desaturase_dom"/>
</dbReference>
<dbReference type="GO" id="GO:0016491">
    <property type="term" value="F:oxidoreductase activity"/>
    <property type="evidence" value="ECO:0007669"/>
    <property type="project" value="UniProtKB-KW"/>
</dbReference>
<organism evidence="3 4">
    <name type="scientific">Rhizosaccharibacter radicis</name>
    <dbReference type="NCBI Taxonomy" id="2782605"/>
    <lineage>
        <taxon>Bacteria</taxon>
        <taxon>Pseudomonadati</taxon>
        <taxon>Pseudomonadota</taxon>
        <taxon>Alphaproteobacteria</taxon>
        <taxon>Acetobacterales</taxon>
        <taxon>Acetobacteraceae</taxon>
        <taxon>Rhizosaccharibacter</taxon>
    </lineage>
</organism>
<feature type="domain" description="Fatty acid desaturase" evidence="2">
    <location>
        <begin position="42"/>
        <end position="276"/>
    </location>
</feature>